<evidence type="ECO:0000259" key="2">
    <source>
        <dbReference type="Pfam" id="PF02470"/>
    </source>
</evidence>
<dbReference type="OrthoDB" id="9806984at2"/>
<protein>
    <submittedName>
        <fullName evidence="3">MCE family protein</fullName>
    </submittedName>
</protein>
<sequence length="308" mass="32951">METRANYVLIGAFTVLTAACLLLFALWAAKFSSDRNWRQYEVVFTEPVTGLTEGGSVQYNGIGVGTVDKLSLAPDDARKVIALLKLKADAPIKVDTRAKLSQQGITGVPFILLSGGSPQAALLEPNDNGDVPVIRTEPSALQNIADTANRLVARMDELLSEKNIRHISGTLENLDQATGSIAAQREDISRLIVNAREATDTLKLTLANANGAIEGIDQNLVKQLPALMAKLDSTVGKLDSVAGNADALIAENRPGLQSFTNDGLAQLGPTLAELRSLVRDLRRISDSLDGGPARYILGRDAPKEFEPK</sequence>
<keyword evidence="1" id="KW-0812">Transmembrane</keyword>
<dbReference type="Pfam" id="PF02470">
    <property type="entry name" value="MlaD"/>
    <property type="match status" value="1"/>
</dbReference>
<keyword evidence="1" id="KW-0472">Membrane</keyword>
<evidence type="ECO:0000313" key="3">
    <source>
        <dbReference type="EMBL" id="QDA56925.1"/>
    </source>
</evidence>
<dbReference type="PANTHER" id="PTHR36698:SF2">
    <property type="entry name" value="MCE_MLAD DOMAIN-CONTAINING PROTEIN"/>
    <property type="match status" value="1"/>
</dbReference>
<dbReference type="RefSeq" id="WP_139715977.1">
    <property type="nucleotide sequence ID" value="NZ_CP040871.1"/>
</dbReference>
<name>A0A5B7ZQN0_9GAMM</name>
<dbReference type="PROSITE" id="PS51257">
    <property type="entry name" value="PROKAR_LIPOPROTEIN"/>
    <property type="match status" value="1"/>
</dbReference>
<organism evidence="3 4">
    <name type="scientific">Thermomonas aquatica</name>
    <dbReference type="NCBI Taxonomy" id="2202149"/>
    <lineage>
        <taxon>Bacteria</taxon>
        <taxon>Pseudomonadati</taxon>
        <taxon>Pseudomonadota</taxon>
        <taxon>Gammaproteobacteria</taxon>
        <taxon>Lysobacterales</taxon>
        <taxon>Lysobacteraceae</taxon>
        <taxon>Thermomonas</taxon>
    </lineage>
</organism>
<proteinExistence type="predicted"/>
<accession>A0A5B7ZQN0</accession>
<dbReference type="Proteomes" id="UP000308149">
    <property type="component" value="Chromosome"/>
</dbReference>
<reference evidence="3 4" key="1">
    <citation type="submission" date="2019-06" db="EMBL/GenBank/DDBJ databases">
        <title>Thermomonas aquatica sp. nov., isolated from an industrial wastewater treatment plant.</title>
        <authorList>
            <person name="Jeon J.H."/>
            <person name="Park D.-S."/>
        </authorList>
    </citation>
    <scope>NUCLEOTIDE SEQUENCE [LARGE SCALE GENOMIC DNA]</scope>
    <source>
        <strain evidence="3 4">SY21</strain>
    </source>
</reference>
<dbReference type="AlphaFoldDB" id="A0A5B7ZQN0"/>
<keyword evidence="4" id="KW-1185">Reference proteome</keyword>
<dbReference type="InterPro" id="IPR003399">
    <property type="entry name" value="Mce/MlaD"/>
</dbReference>
<evidence type="ECO:0000313" key="4">
    <source>
        <dbReference type="Proteomes" id="UP000308149"/>
    </source>
</evidence>
<keyword evidence="1" id="KW-1133">Transmembrane helix</keyword>
<feature type="transmembrane region" description="Helical" evidence="1">
    <location>
        <begin position="6"/>
        <end position="29"/>
    </location>
</feature>
<evidence type="ECO:0000256" key="1">
    <source>
        <dbReference type="SAM" id="Phobius"/>
    </source>
</evidence>
<dbReference type="EMBL" id="CP040871">
    <property type="protein sequence ID" value="QDA56925.1"/>
    <property type="molecule type" value="Genomic_DNA"/>
</dbReference>
<dbReference type="KEGG" id="thes:FHQ07_06135"/>
<gene>
    <name evidence="3" type="ORF">FHQ07_06135</name>
</gene>
<feature type="domain" description="Mce/MlaD" evidence="2">
    <location>
        <begin position="40"/>
        <end position="115"/>
    </location>
</feature>
<dbReference type="PANTHER" id="PTHR36698">
    <property type="entry name" value="BLL5892 PROTEIN"/>
    <property type="match status" value="1"/>
</dbReference>